<evidence type="ECO:0000256" key="5">
    <source>
        <dbReference type="SAM" id="MobiDB-lite"/>
    </source>
</evidence>
<dbReference type="PANTHER" id="PTHR43874">
    <property type="entry name" value="TWO-COMPONENT RESPONSE REGULATOR"/>
    <property type="match status" value="1"/>
</dbReference>
<sequence>MKYVVQMGDDVTIDYAGELGNSISASKELMLFASRRQEIIMILVNYFTTTELAAVALCILQELANQVDHVMAEFNMSEMDCFEFLERIQLIKDCTLIVTSSTENRDLVKKALAKGVCFFLRKPISSENLKNVWQHVYASSKRALERMNVPNLTKHQVAHCLQRDDSVGPSNGHKKENFNYCIKKFLSAIASTSPGVENSETSIGCEKLSNNIARNLCSFHAQNNGGTRIFNNRSNASPDDVAPKTDGRVTSRKNNGGTRKFPCFSRFVPISQDTHGVTPRKKITKGPNSSDDSPKVGKFTTRLTKVNQKLDPKPELAPSSYLSNKKQSQSRDENEAKSSQQKERRGIRSSTDWKSRKQGSALFSTGAMFLRTD</sequence>
<dbReference type="Proteomes" id="UP000834106">
    <property type="component" value="Chromosome 2"/>
</dbReference>
<dbReference type="Gene3D" id="3.40.50.2300">
    <property type="match status" value="1"/>
</dbReference>
<dbReference type="PANTHER" id="PTHR43874:SF87">
    <property type="entry name" value="HTH MYB-TYPE DOMAIN-CONTAINING PROTEIN"/>
    <property type="match status" value="1"/>
</dbReference>
<protein>
    <recommendedName>
        <fullName evidence="6">Response regulatory domain-containing protein</fullName>
    </recommendedName>
</protein>
<dbReference type="GO" id="GO:0000160">
    <property type="term" value="P:phosphorelay signal transduction system"/>
    <property type="evidence" value="ECO:0007669"/>
    <property type="project" value="UniProtKB-KW"/>
</dbReference>
<comment type="caution">
    <text evidence="4">Lacks conserved residue(s) required for the propagation of feature annotation.</text>
</comment>
<keyword evidence="1" id="KW-0902">Two-component regulatory system</keyword>
<evidence type="ECO:0000256" key="1">
    <source>
        <dbReference type="ARBA" id="ARBA00023012"/>
    </source>
</evidence>
<feature type="compositionally biased region" description="Polar residues" evidence="5">
    <location>
        <begin position="228"/>
        <end position="237"/>
    </location>
</feature>
<dbReference type="EMBL" id="OU503037">
    <property type="protein sequence ID" value="CAI9756043.1"/>
    <property type="molecule type" value="Genomic_DNA"/>
</dbReference>
<dbReference type="InterPro" id="IPR045279">
    <property type="entry name" value="ARR-like"/>
</dbReference>
<dbReference type="InterPro" id="IPR001789">
    <property type="entry name" value="Sig_transdc_resp-reg_receiver"/>
</dbReference>
<keyword evidence="8" id="KW-1185">Reference proteome</keyword>
<dbReference type="SUPFAM" id="SSF52172">
    <property type="entry name" value="CheY-like"/>
    <property type="match status" value="1"/>
</dbReference>
<evidence type="ECO:0000256" key="3">
    <source>
        <dbReference type="ARBA" id="ARBA00023163"/>
    </source>
</evidence>
<organism evidence="7 8">
    <name type="scientific">Fraxinus pennsylvanica</name>
    <dbReference type="NCBI Taxonomy" id="56036"/>
    <lineage>
        <taxon>Eukaryota</taxon>
        <taxon>Viridiplantae</taxon>
        <taxon>Streptophyta</taxon>
        <taxon>Embryophyta</taxon>
        <taxon>Tracheophyta</taxon>
        <taxon>Spermatophyta</taxon>
        <taxon>Magnoliopsida</taxon>
        <taxon>eudicotyledons</taxon>
        <taxon>Gunneridae</taxon>
        <taxon>Pentapetalae</taxon>
        <taxon>asterids</taxon>
        <taxon>lamiids</taxon>
        <taxon>Lamiales</taxon>
        <taxon>Oleaceae</taxon>
        <taxon>Oleeae</taxon>
        <taxon>Fraxinus</taxon>
    </lineage>
</organism>
<feature type="region of interest" description="Disordered" evidence="5">
    <location>
        <begin position="228"/>
        <end position="373"/>
    </location>
</feature>
<feature type="domain" description="Response regulatory" evidence="6">
    <location>
        <begin position="1"/>
        <end position="137"/>
    </location>
</feature>
<dbReference type="AlphaFoldDB" id="A0AAD2DL26"/>
<evidence type="ECO:0000313" key="7">
    <source>
        <dbReference type="EMBL" id="CAI9756043.1"/>
    </source>
</evidence>
<dbReference type="InterPro" id="IPR011006">
    <property type="entry name" value="CheY-like_superfamily"/>
</dbReference>
<evidence type="ECO:0000313" key="8">
    <source>
        <dbReference type="Proteomes" id="UP000834106"/>
    </source>
</evidence>
<keyword evidence="2" id="KW-0805">Transcription regulation</keyword>
<evidence type="ECO:0000259" key="6">
    <source>
        <dbReference type="PROSITE" id="PS50110"/>
    </source>
</evidence>
<dbReference type="PROSITE" id="PS50110">
    <property type="entry name" value="RESPONSE_REGULATORY"/>
    <property type="match status" value="1"/>
</dbReference>
<feature type="compositionally biased region" description="Basic and acidic residues" evidence="5">
    <location>
        <begin position="329"/>
        <end position="355"/>
    </location>
</feature>
<proteinExistence type="predicted"/>
<evidence type="ECO:0000256" key="2">
    <source>
        <dbReference type="ARBA" id="ARBA00023015"/>
    </source>
</evidence>
<accession>A0AAD2DL26</accession>
<keyword evidence="3" id="KW-0804">Transcription</keyword>
<gene>
    <name evidence="7" type="ORF">FPE_LOCUS3473</name>
</gene>
<name>A0AAD2DL26_9LAMI</name>
<dbReference type="GO" id="GO:0009736">
    <property type="term" value="P:cytokinin-activated signaling pathway"/>
    <property type="evidence" value="ECO:0007669"/>
    <property type="project" value="InterPro"/>
</dbReference>
<reference evidence="7" key="1">
    <citation type="submission" date="2023-05" db="EMBL/GenBank/DDBJ databases">
        <authorList>
            <person name="Huff M."/>
        </authorList>
    </citation>
    <scope>NUCLEOTIDE SEQUENCE</scope>
</reference>
<evidence type="ECO:0000256" key="4">
    <source>
        <dbReference type="PROSITE-ProRule" id="PRU00169"/>
    </source>
</evidence>